<dbReference type="GO" id="GO:0000287">
    <property type="term" value="F:magnesium ion binding"/>
    <property type="evidence" value="ECO:0007669"/>
    <property type="project" value="UniProtKB-ARBA"/>
</dbReference>
<dbReference type="SMART" id="SM00922">
    <property type="entry name" value="MR_MLE"/>
    <property type="match status" value="1"/>
</dbReference>
<evidence type="ECO:0000256" key="6">
    <source>
        <dbReference type="RuleBase" id="RU366006"/>
    </source>
</evidence>
<dbReference type="CDD" id="cd03319">
    <property type="entry name" value="L-Ala-DL-Glu_epimerase"/>
    <property type="match status" value="1"/>
</dbReference>
<dbReference type="InterPro" id="IPR034603">
    <property type="entry name" value="Dipeptide_epimerase"/>
</dbReference>
<feature type="non-terminal residue" evidence="8">
    <location>
        <position position="263"/>
    </location>
</feature>
<evidence type="ECO:0000256" key="5">
    <source>
        <dbReference type="PIRSR" id="PIRSR634603-3"/>
    </source>
</evidence>
<evidence type="ECO:0000313" key="9">
    <source>
        <dbReference type="Proteomes" id="UP000886803"/>
    </source>
</evidence>
<dbReference type="InterPro" id="IPR013341">
    <property type="entry name" value="Mandelate_racemase_N_dom"/>
</dbReference>
<dbReference type="GO" id="GO:0006518">
    <property type="term" value="P:peptide metabolic process"/>
    <property type="evidence" value="ECO:0007669"/>
    <property type="project" value="UniProtKB-ARBA"/>
</dbReference>
<dbReference type="Pfam" id="PF13378">
    <property type="entry name" value="MR_MLE_C"/>
    <property type="match status" value="1"/>
</dbReference>
<dbReference type="InterPro" id="IPR029065">
    <property type="entry name" value="Enolase_C-like"/>
</dbReference>
<dbReference type="FunFam" id="3.30.390.10:FF:000009">
    <property type="entry name" value="Hydrophobic dipeptide epimerase"/>
    <property type="match status" value="1"/>
</dbReference>
<dbReference type="InterPro" id="IPR013342">
    <property type="entry name" value="Mandelate_racemase_C"/>
</dbReference>
<protein>
    <recommendedName>
        <fullName evidence="6">Dipeptide epimerase</fullName>
        <ecNumber evidence="6">5.1.1.-</ecNumber>
    </recommendedName>
</protein>
<dbReference type="SFLD" id="SFLDS00001">
    <property type="entry name" value="Enolase"/>
    <property type="match status" value="1"/>
</dbReference>
<dbReference type="EMBL" id="DWYG01000046">
    <property type="protein sequence ID" value="HJB41515.1"/>
    <property type="molecule type" value="Genomic_DNA"/>
</dbReference>
<evidence type="ECO:0000256" key="4">
    <source>
        <dbReference type="ARBA" id="ARBA00023235"/>
    </source>
</evidence>
<dbReference type="Gene3D" id="3.30.390.10">
    <property type="entry name" value="Enolase-like, N-terminal domain"/>
    <property type="match status" value="1"/>
</dbReference>
<proteinExistence type="inferred from homology"/>
<dbReference type="PANTHER" id="PTHR48073:SF2">
    <property type="entry name" value="O-SUCCINYLBENZOATE SYNTHASE"/>
    <property type="match status" value="1"/>
</dbReference>
<dbReference type="SFLD" id="SFLDG00180">
    <property type="entry name" value="muconate_cycloisomerase"/>
    <property type="match status" value="1"/>
</dbReference>
<gene>
    <name evidence="8" type="ORF">H9945_03365</name>
</gene>
<reference evidence="8" key="1">
    <citation type="journal article" date="2021" name="PeerJ">
        <title>Extensive microbial diversity within the chicken gut microbiome revealed by metagenomics and culture.</title>
        <authorList>
            <person name="Gilroy R."/>
            <person name="Ravi A."/>
            <person name="Getino M."/>
            <person name="Pursley I."/>
            <person name="Horton D.L."/>
            <person name="Alikhan N.F."/>
            <person name="Baker D."/>
            <person name="Gharbi K."/>
            <person name="Hall N."/>
            <person name="Watson M."/>
            <person name="Adriaenssens E.M."/>
            <person name="Foster-Nyarko E."/>
            <person name="Jarju S."/>
            <person name="Secka A."/>
            <person name="Antonio M."/>
            <person name="Oren A."/>
            <person name="Chaudhuri R.R."/>
            <person name="La Ragione R."/>
            <person name="Hildebrand F."/>
            <person name="Pallen M.J."/>
        </authorList>
    </citation>
    <scope>NUCLEOTIDE SEQUENCE</scope>
    <source>
        <strain evidence="8">ChiBcec8-13705</strain>
    </source>
</reference>
<dbReference type="EC" id="5.1.1.-" evidence="6"/>
<evidence type="ECO:0000259" key="7">
    <source>
        <dbReference type="SMART" id="SM00922"/>
    </source>
</evidence>
<evidence type="ECO:0000256" key="3">
    <source>
        <dbReference type="ARBA" id="ARBA00022842"/>
    </source>
</evidence>
<comment type="cofactor">
    <cofactor evidence="5 6">
        <name>Mg(2+)</name>
        <dbReference type="ChEBI" id="CHEBI:18420"/>
    </cofactor>
    <text evidence="5 6">Binds 1 Mg(2+) ion per subunit.</text>
</comment>
<dbReference type="Proteomes" id="UP000886803">
    <property type="component" value="Unassembled WGS sequence"/>
</dbReference>
<feature type="binding site" evidence="5">
    <location>
        <position position="190"/>
    </location>
    <ligand>
        <name>Mg(2+)</name>
        <dbReference type="ChEBI" id="CHEBI:18420"/>
    </ligand>
</feature>
<evidence type="ECO:0000256" key="1">
    <source>
        <dbReference type="ARBA" id="ARBA00008031"/>
    </source>
</evidence>
<evidence type="ECO:0000256" key="2">
    <source>
        <dbReference type="ARBA" id="ARBA00022723"/>
    </source>
</evidence>
<reference evidence="8" key="2">
    <citation type="submission" date="2021-04" db="EMBL/GenBank/DDBJ databases">
        <authorList>
            <person name="Gilroy R."/>
        </authorList>
    </citation>
    <scope>NUCLEOTIDE SEQUENCE</scope>
    <source>
        <strain evidence="8">ChiBcec8-13705</strain>
    </source>
</reference>
<feature type="domain" description="Mandelate racemase/muconate lactonizing enzyme C-terminal" evidence="7">
    <location>
        <begin position="141"/>
        <end position="239"/>
    </location>
</feature>
<evidence type="ECO:0000313" key="8">
    <source>
        <dbReference type="EMBL" id="HJB41515.1"/>
    </source>
</evidence>
<dbReference type="PANTHER" id="PTHR48073">
    <property type="entry name" value="O-SUCCINYLBENZOATE SYNTHASE-RELATED"/>
    <property type="match status" value="1"/>
</dbReference>
<dbReference type="Gene3D" id="3.20.20.120">
    <property type="entry name" value="Enolase-like C-terminal domain"/>
    <property type="match status" value="1"/>
</dbReference>
<dbReference type="InterPro" id="IPR036849">
    <property type="entry name" value="Enolase-like_C_sf"/>
</dbReference>
<keyword evidence="4 6" id="KW-0413">Isomerase</keyword>
<sequence>MLIQDIQIGRIALPLRHPFKTALRTVEAVEDVVVRVVADDGRIGYGEAPPTAVITGDTLGSIECAIRDFIRPALIGMEVENLDGVMRKLHGCIVKNTSAKAAVDMAVYDLYGKRFGAPLYQLLGGARRSFETDLTISVNPIEEMVRDSLEAVDRGYHTLKIKVGKEGLRDIERIAAIREAVGPDIRIRVDANQGWTAKQSIAIITAMEDKGLGIELVEQPVPAHDLDGLTAVTRAVQTPVLADEAVFSPADAIEIIRRGAADL</sequence>
<dbReference type="AlphaFoldDB" id="A0A9D2M639"/>
<comment type="similarity">
    <text evidence="1 6">Belongs to the mandelate racemase/muconate lactonizing enzyme family.</text>
</comment>
<feature type="binding site" evidence="5">
    <location>
        <position position="243"/>
    </location>
    <ligand>
        <name>Mg(2+)</name>
        <dbReference type="ChEBI" id="CHEBI:18420"/>
    </ligand>
</feature>
<keyword evidence="2 5" id="KW-0479">Metal-binding</keyword>
<dbReference type="GO" id="GO:0016855">
    <property type="term" value="F:racemase and epimerase activity, acting on amino acids and derivatives"/>
    <property type="evidence" value="ECO:0007669"/>
    <property type="project" value="UniProtKB-UniRule"/>
</dbReference>
<comment type="caution">
    <text evidence="8">The sequence shown here is derived from an EMBL/GenBank/DDBJ whole genome shotgun (WGS) entry which is preliminary data.</text>
</comment>
<accession>A0A9D2M639</accession>
<name>A0A9D2M639_9FIRM</name>
<feature type="binding site" evidence="5">
    <location>
        <position position="218"/>
    </location>
    <ligand>
        <name>Mg(2+)</name>
        <dbReference type="ChEBI" id="CHEBI:18420"/>
    </ligand>
</feature>
<dbReference type="Pfam" id="PF02746">
    <property type="entry name" value="MR_MLE_N"/>
    <property type="match status" value="1"/>
</dbReference>
<organism evidence="8 9">
    <name type="scientific">Candidatus Gemmiger avicola</name>
    <dbReference type="NCBI Taxonomy" id="2838605"/>
    <lineage>
        <taxon>Bacteria</taxon>
        <taxon>Bacillati</taxon>
        <taxon>Bacillota</taxon>
        <taxon>Clostridia</taxon>
        <taxon>Eubacteriales</taxon>
        <taxon>Gemmiger</taxon>
    </lineage>
</organism>
<dbReference type="InterPro" id="IPR029017">
    <property type="entry name" value="Enolase-like_N"/>
</dbReference>
<dbReference type="SUPFAM" id="SSF54826">
    <property type="entry name" value="Enolase N-terminal domain-like"/>
    <property type="match status" value="1"/>
</dbReference>
<dbReference type="SUPFAM" id="SSF51604">
    <property type="entry name" value="Enolase C-terminal domain-like"/>
    <property type="match status" value="1"/>
</dbReference>
<keyword evidence="3 5" id="KW-0460">Magnesium</keyword>